<reference evidence="4" key="1">
    <citation type="submission" date="2016-09" db="EMBL/GenBank/DDBJ databases">
        <authorList>
            <person name="Varghese N."/>
            <person name="Submissions S."/>
        </authorList>
    </citation>
    <scope>NUCLEOTIDE SEQUENCE [LARGE SCALE GENOMIC DNA]</scope>
    <source>
        <strain evidence="4">JS23</strain>
    </source>
</reference>
<dbReference type="STRING" id="1770053.SAMN05216551_11569"/>
<accession>A0A1H2PX35</accession>
<organism evidence="3 4">
    <name type="scientific">Chitinasiproducens palmae</name>
    <dbReference type="NCBI Taxonomy" id="1770053"/>
    <lineage>
        <taxon>Bacteria</taxon>
        <taxon>Pseudomonadati</taxon>
        <taxon>Pseudomonadota</taxon>
        <taxon>Betaproteobacteria</taxon>
        <taxon>Burkholderiales</taxon>
        <taxon>Burkholderiaceae</taxon>
        <taxon>Chitinasiproducens</taxon>
    </lineage>
</organism>
<dbReference type="AlphaFoldDB" id="A0A1H2PX35"/>
<keyword evidence="1" id="KW-0472">Membrane</keyword>
<dbReference type="EMBL" id="FNLO01000015">
    <property type="protein sequence ID" value="SDV51152.1"/>
    <property type="molecule type" value="Genomic_DNA"/>
</dbReference>
<protein>
    <submittedName>
        <fullName evidence="3">Tad-like Flp pilus-assembly</fullName>
    </submittedName>
</protein>
<keyword evidence="4" id="KW-1185">Reference proteome</keyword>
<name>A0A1H2PX35_9BURK</name>
<evidence type="ECO:0000313" key="4">
    <source>
        <dbReference type="Proteomes" id="UP000243719"/>
    </source>
</evidence>
<gene>
    <name evidence="3" type="ORF">SAMN05216551_11569</name>
</gene>
<dbReference type="InterPro" id="IPR018705">
    <property type="entry name" value="DUF2134_membrane"/>
</dbReference>
<dbReference type="Pfam" id="PF09977">
    <property type="entry name" value="Tad_C"/>
    <property type="match status" value="1"/>
</dbReference>
<sequence>MRRGRHAQARGVIVAPAALMLLVGIILLESLVVGYRFHLRRDLQKVADLSALAGAQRLHGTDCSDALQSVDGNAAQNGSYPSLQRDCGRWSPTYVEASHYHVGVADGEPNAVHVTVSSALPFALPWWHLPDVTAEAIAIRDGAPAAAFSIGSTLLQLQGGVVPTALRTVIDVDRLDVATPTQLLGASVRTGDLLRALGIDVPADAQVATLGSLLQAHATTLSQLLDALGSSSGVPNLSTALGINAAALGLPVTLATVGTVRGVLTIAGGDGSSAPDTRSILDTRLNALDVVTAALGNVVTGHAFTVDASAASAAVQMRVIEPPSIGIGGVGTTAYSAQVRLYAHLDSSALPAISGLLKSTLVTSADLPIVIDVANGSARLDSMCTEQNAAGNDLATFSVASPLLRVCVGDFAPDTVFSQQASCSEGLQAKQVLNLLNGTVVLKAGFALTPLPNDSGPYTLAQGESVLTGSNALSVGTTLDQTLRSLSTAVGAQLLGTLLNGRNGSQASTDTTAISTRLLAASSDGLKSAASFVNSALAALPTLTNALDATVQALLPSDATTLPATLGAVSAASTTLVGSIQQIVNGLVGGLVGVCGLKALGGDEQKCLASKLIGSTGGFANTQLTALGMVEKLLQPPLDALGAALATALKGFFGTGLGRDELALQYLGCLGTRVRLVH</sequence>
<keyword evidence="1" id="KW-0812">Transmembrane</keyword>
<evidence type="ECO:0000256" key="1">
    <source>
        <dbReference type="SAM" id="Phobius"/>
    </source>
</evidence>
<proteinExistence type="predicted"/>
<keyword evidence="1" id="KW-1133">Transmembrane helix</keyword>
<dbReference type="Proteomes" id="UP000243719">
    <property type="component" value="Unassembled WGS sequence"/>
</dbReference>
<feature type="transmembrane region" description="Helical" evidence="1">
    <location>
        <begin position="12"/>
        <end position="35"/>
    </location>
</feature>
<evidence type="ECO:0000259" key="2">
    <source>
        <dbReference type="Pfam" id="PF09977"/>
    </source>
</evidence>
<evidence type="ECO:0000313" key="3">
    <source>
        <dbReference type="EMBL" id="SDV51152.1"/>
    </source>
</evidence>
<feature type="domain" description="DUF2134" evidence="2">
    <location>
        <begin position="53"/>
        <end position="138"/>
    </location>
</feature>